<organism evidence="1 2">
    <name type="scientific">Larkinella rosea</name>
    <dbReference type="NCBI Taxonomy" id="2025312"/>
    <lineage>
        <taxon>Bacteria</taxon>
        <taxon>Pseudomonadati</taxon>
        <taxon>Bacteroidota</taxon>
        <taxon>Cytophagia</taxon>
        <taxon>Cytophagales</taxon>
        <taxon>Spirosomataceae</taxon>
        <taxon>Larkinella</taxon>
    </lineage>
</organism>
<dbReference type="AlphaFoldDB" id="A0A3P1C485"/>
<evidence type="ECO:0000313" key="2">
    <source>
        <dbReference type="Proteomes" id="UP000271925"/>
    </source>
</evidence>
<comment type="caution">
    <text evidence="1">The sequence shown here is derived from an EMBL/GenBank/DDBJ whole genome shotgun (WGS) entry which is preliminary data.</text>
</comment>
<accession>A0A3P1C485</accession>
<protein>
    <submittedName>
        <fullName evidence="1">Uncharacterized protein</fullName>
    </submittedName>
</protein>
<reference evidence="1 2" key="1">
    <citation type="submission" date="2018-11" db="EMBL/GenBank/DDBJ databases">
        <authorList>
            <person name="Zhou Z."/>
            <person name="Wang G."/>
        </authorList>
    </citation>
    <scope>NUCLEOTIDE SEQUENCE [LARGE SCALE GENOMIC DNA]</scope>
    <source>
        <strain evidence="1 2">KCTC52004</strain>
    </source>
</reference>
<name>A0A3P1C485_9BACT</name>
<gene>
    <name evidence="1" type="ORF">EHT25_07675</name>
</gene>
<dbReference type="OrthoDB" id="9764438at2"/>
<dbReference type="Proteomes" id="UP000271925">
    <property type="component" value="Unassembled WGS sequence"/>
</dbReference>
<dbReference type="RefSeq" id="WP_124872916.1">
    <property type="nucleotide sequence ID" value="NZ_RQJO01000007.1"/>
</dbReference>
<proteinExistence type="predicted"/>
<evidence type="ECO:0000313" key="1">
    <source>
        <dbReference type="EMBL" id="RRB07644.1"/>
    </source>
</evidence>
<dbReference type="EMBL" id="RQJO01000007">
    <property type="protein sequence ID" value="RRB07644.1"/>
    <property type="molecule type" value="Genomic_DNA"/>
</dbReference>
<keyword evidence="2" id="KW-1185">Reference proteome</keyword>
<sequence>MIFTANSESAPLGQLASFLATRRQALLANWRIACEADPGLKSVNRLSREDFVNKVPFMLNVLQQQLQQQSQEAQVERLAADHGLLRWHKGYVLAGLLAEIFI</sequence>